<feature type="domain" description="Alpha/beta hydrolase fold-3" evidence="2">
    <location>
        <begin position="42"/>
        <end position="162"/>
    </location>
</feature>
<reference evidence="3" key="1">
    <citation type="submission" date="2020-07" db="EMBL/GenBank/DDBJ databases">
        <title>Draft Genome Sequence of a Deep-Sea Yeast, Naganishia (Cryptococcus) liquefaciens strain N6.</title>
        <authorList>
            <person name="Han Y.W."/>
            <person name="Kajitani R."/>
            <person name="Morimoto H."/>
            <person name="Parhat M."/>
            <person name="Tsubouchi H."/>
            <person name="Bakenova O."/>
            <person name="Ogata M."/>
            <person name="Argunhan B."/>
            <person name="Aoki R."/>
            <person name="Kajiwara S."/>
            <person name="Itoh T."/>
            <person name="Iwasaki H."/>
        </authorList>
    </citation>
    <scope>NUCLEOTIDE SEQUENCE</scope>
    <source>
        <strain evidence="3">N6</strain>
    </source>
</reference>
<protein>
    <recommendedName>
        <fullName evidence="2">Alpha/beta hydrolase fold-3 domain-containing protein</fullName>
    </recommendedName>
</protein>
<keyword evidence="1" id="KW-0378">Hydrolase</keyword>
<dbReference type="SUPFAM" id="SSF53474">
    <property type="entry name" value="alpha/beta-Hydrolases"/>
    <property type="match status" value="1"/>
</dbReference>
<evidence type="ECO:0000313" key="3">
    <source>
        <dbReference type="EMBL" id="GHJ90289.1"/>
    </source>
</evidence>
<dbReference type="EMBL" id="BLZA01000058">
    <property type="protein sequence ID" value="GHJ90289.1"/>
    <property type="molecule type" value="Genomic_DNA"/>
</dbReference>
<name>A0A8H3U1W7_9TREE</name>
<organism evidence="3 4">
    <name type="scientific">Naganishia liquefaciens</name>
    <dbReference type="NCBI Taxonomy" id="104408"/>
    <lineage>
        <taxon>Eukaryota</taxon>
        <taxon>Fungi</taxon>
        <taxon>Dikarya</taxon>
        <taxon>Basidiomycota</taxon>
        <taxon>Agaricomycotina</taxon>
        <taxon>Tremellomycetes</taxon>
        <taxon>Filobasidiales</taxon>
        <taxon>Filobasidiaceae</taxon>
        <taxon>Naganishia</taxon>
    </lineage>
</organism>
<sequence>MSFPAPSHRILFKPIPNSETGGCHMDVYLPEVSENAPIAWMIHGGGFTIGGSHHIPVDQVQWFLDHGVAVVSNEYRLLPHASMDDIREDNLDAYKWILDSLNSTIGVRLDISKIAILGWSAGGTALFYLTHDAHQAGLPGPTCLIPTYPKVDMKDPAEQPISALKETCSKDEWEAVERLRTGPVCTGYKHGITWYLDDPSPRATWMKVVRTMQTVYNPLPKLIDFPQSMRSKTIHASWFCADPPFPANVSPINLLSSTFPPTFVVIATADWLIPPAESHALVEKLKGLGVEVTHAEAQGMGHGVCEDPRSSWPEGQNWWVEAVQPSLEWAREKLLA</sequence>
<dbReference type="InterPro" id="IPR013094">
    <property type="entry name" value="AB_hydrolase_3"/>
</dbReference>
<dbReference type="OrthoDB" id="408631at2759"/>
<dbReference type="Pfam" id="PF07859">
    <property type="entry name" value="Abhydrolase_3"/>
    <property type="match status" value="1"/>
</dbReference>
<dbReference type="InterPro" id="IPR029058">
    <property type="entry name" value="AB_hydrolase_fold"/>
</dbReference>
<dbReference type="PANTHER" id="PTHR48081">
    <property type="entry name" value="AB HYDROLASE SUPERFAMILY PROTEIN C4A8.06C"/>
    <property type="match status" value="1"/>
</dbReference>
<proteinExistence type="predicted"/>
<keyword evidence="4" id="KW-1185">Reference proteome</keyword>
<dbReference type="InterPro" id="IPR050300">
    <property type="entry name" value="GDXG_lipolytic_enzyme"/>
</dbReference>
<dbReference type="Gene3D" id="3.40.50.1820">
    <property type="entry name" value="alpha/beta hydrolase"/>
    <property type="match status" value="1"/>
</dbReference>
<evidence type="ECO:0000256" key="1">
    <source>
        <dbReference type="ARBA" id="ARBA00022801"/>
    </source>
</evidence>
<dbReference type="AlphaFoldDB" id="A0A8H3U1W7"/>
<dbReference type="Proteomes" id="UP000620104">
    <property type="component" value="Unassembled WGS sequence"/>
</dbReference>
<accession>A0A8H3U1W7</accession>
<comment type="caution">
    <text evidence="3">The sequence shown here is derived from an EMBL/GenBank/DDBJ whole genome shotgun (WGS) entry which is preliminary data.</text>
</comment>
<evidence type="ECO:0000259" key="2">
    <source>
        <dbReference type="Pfam" id="PF07859"/>
    </source>
</evidence>
<evidence type="ECO:0000313" key="4">
    <source>
        <dbReference type="Proteomes" id="UP000620104"/>
    </source>
</evidence>
<dbReference type="PANTHER" id="PTHR48081:SF3">
    <property type="entry name" value="ALPHA_BETA HYDROLASE FOLD-3 DOMAIN-CONTAINING PROTEIN"/>
    <property type="match status" value="1"/>
</dbReference>
<gene>
    <name evidence="3" type="ORF">NliqN6_6691</name>
</gene>
<dbReference type="GO" id="GO:0016787">
    <property type="term" value="F:hydrolase activity"/>
    <property type="evidence" value="ECO:0007669"/>
    <property type="project" value="UniProtKB-KW"/>
</dbReference>